<dbReference type="STRING" id="1927124.BST13_10460"/>
<dbReference type="OrthoDB" id="4640786at2"/>
<reference evidence="2 3" key="1">
    <citation type="submission" date="2017-02" db="EMBL/GenBank/DDBJ databases">
        <title>The new phylogeny of genus Mycobacterium.</title>
        <authorList>
            <person name="Tortoli E."/>
            <person name="Trovato A."/>
            <person name="Cirillo D.M."/>
        </authorList>
    </citation>
    <scope>NUCLEOTIDE SEQUENCE [LARGE SCALE GENOMIC DNA]</scope>
    <source>
        <strain evidence="2 3">RW6</strain>
    </source>
</reference>
<dbReference type="EMBL" id="MVHF01000007">
    <property type="protein sequence ID" value="ORA37092.1"/>
    <property type="molecule type" value="Genomic_DNA"/>
</dbReference>
<dbReference type="Proteomes" id="UP000192448">
    <property type="component" value="Unassembled WGS sequence"/>
</dbReference>
<protein>
    <submittedName>
        <fullName evidence="2">Uncharacterized protein</fullName>
    </submittedName>
</protein>
<name>A0A1X0B420_9MYCO</name>
<evidence type="ECO:0000256" key="1">
    <source>
        <dbReference type="SAM" id="Phobius"/>
    </source>
</evidence>
<accession>A0A1X0B420</accession>
<evidence type="ECO:0000313" key="3">
    <source>
        <dbReference type="Proteomes" id="UP000192448"/>
    </source>
</evidence>
<feature type="transmembrane region" description="Helical" evidence="1">
    <location>
        <begin position="88"/>
        <end position="105"/>
    </location>
</feature>
<dbReference type="RefSeq" id="WP_083163343.1">
    <property type="nucleotide sequence ID" value="NZ_MVHF01000007.1"/>
</dbReference>
<keyword evidence="1" id="KW-1133">Transmembrane helix</keyword>
<evidence type="ECO:0000313" key="2">
    <source>
        <dbReference type="EMBL" id="ORA37092.1"/>
    </source>
</evidence>
<feature type="transmembrane region" description="Helical" evidence="1">
    <location>
        <begin position="58"/>
        <end position="76"/>
    </location>
</feature>
<keyword evidence="1" id="KW-0472">Membrane</keyword>
<keyword evidence="1" id="KW-0812">Transmembrane</keyword>
<proteinExistence type="predicted"/>
<gene>
    <name evidence="2" type="ORF">BST13_10460</name>
</gene>
<dbReference type="AlphaFoldDB" id="A0A1X0B420"/>
<sequence length="106" mass="11629">MSQNELAASRRTAWWIADTAVGISISFSVIARVCQLFADHHRFDMTGTEYGFVTQVGHGFGYVAFGWIVVSAIFAITSRIKYGIANDTTIYLVLLLLAVIAVVVVQ</sequence>
<feature type="transmembrane region" description="Helical" evidence="1">
    <location>
        <begin position="12"/>
        <end position="38"/>
    </location>
</feature>
<organism evidence="2 3">
    <name type="scientific">Mycobacterium aquaticum</name>
    <dbReference type="NCBI Taxonomy" id="1927124"/>
    <lineage>
        <taxon>Bacteria</taxon>
        <taxon>Bacillati</taxon>
        <taxon>Actinomycetota</taxon>
        <taxon>Actinomycetes</taxon>
        <taxon>Mycobacteriales</taxon>
        <taxon>Mycobacteriaceae</taxon>
        <taxon>Mycobacterium</taxon>
    </lineage>
</organism>
<comment type="caution">
    <text evidence="2">The sequence shown here is derived from an EMBL/GenBank/DDBJ whole genome shotgun (WGS) entry which is preliminary data.</text>
</comment>
<keyword evidence="3" id="KW-1185">Reference proteome</keyword>